<feature type="signal peptide" evidence="1">
    <location>
        <begin position="1"/>
        <end position="17"/>
    </location>
</feature>
<accession>A0A4Y3HT09</accession>
<sequence length="379" mass="42022">MKIIKLVFPLLFGFAFVGCNSNSDESNSPNPTQTTLNLAVINQLDPAISGTAPTSLLNDNSLCNHGKCLTDVDEAVIAFNYVYLKRIGGSSDDATCDQTGECEAYHVTFEHETNELRMIDVMNANGSDAAPLFQDLKLSPGDYQMCLYINGQHQGGAQVDIDYDSHVRDIDGSYLYLSTPSQGSCAGAKPPQNSRPTGRLVSKTFTVQKGYNNLAVWFNLEDTLRYNKNHDWRFLSNKNFEIVHIDDIPSRLGHISGTIDLESVQSVCHANNYDGLDSVYLYRGVTDKQQMLGFYTLREGIEGERRPKQSTPLAVPLLVTSSGPKAQFVFDELYADEYAIGYTCTAQYDLEETNGSGFEIFQSLNKVIVEAGRTTRVEF</sequence>
<keyword evidence="3" id="KW-1185">Reference proteome</keyword>
<evidence type="ECO:0000256" key="1">
    <source>
        <dbReference type="SAM" id="SignalP"/>
    </source>
</evidence>
<dbReference type="EMBL" id="BJLF01000004">
    <property type="protein sequence ID" value="GEA50226.1"/>
    <property type="molecule type" value="Genomic_DNA"/>
</dbReference>
<keyword evidence="1" id="KW-0732">Signal</keyword>
<dbReference type="AlphaFoldDB" id="A0A4Y3HT09"/>
<dbReference type="PROSITE" id="PS51257">
    <property type="entry name" value="PROKAR_LIPOPROTEIN"/>
    <property type="match status" value="1"/>
</dbReference>
<evidence type="ECO:0000313" key="3">
    <source>
        <dbReference type="Proteomes" id="UP000318717"/>
    </source>
</evidence>
<name>A0A4Y3HT09_9VIBR</name>
<dbReference type="Proteomes" id="UP000318717">
    <property type="component" value="Unassembled WGS sequence"/>
</dbReference>
<gene>
    <name evidence="2" type="ORF">VIN01S_10300</name>
</gene>
<keyword evidence="2" id="KW-0449">Lipoprotein</keyword>
<protein>
    <submittedName>
        <fullName evidence="2">Lipoprotein</fullName>
    </submittedName>
</protein>
<reference evidence="2 3" key="1">
    <citation type="submission" date="2019-06" db="EMBL/GenBank/DDBJ databases">
        <title>Whole genome shotgun sequence of Vibrio inusitatus NBRC 102082.</title>
        <authorList>
            <person name="Hosoyama A."/>
            <person name="Uohara A."/>
            <person name="Ohji S."/>
            <person name="Ichikawa N."/>
        </authorList>
    </citation>
    <scope>NUCLEOTIDE SEQUENCE [LARGE SCALE GENOMIC DNA]</scope>
    <source>
        <strain evidence="2 3">NBRC 102082</strain>
    </source>
</reference>
<dbReference type="RefSeq" id="WP_141344623.1">
    <property type="nucleotide sequence ID" value="NZ_BJLF01000004.1"/>
</dbReference>
<comment type="caution">
    <text evidence="2">The sequence shown here is derived from an EMBL/GenBank/DDBJ whole genome shotgun (WGS) entry which is preliminary data.</text>
</comment>
<proteinExistence type="predicted"/>
<evidence type="ECO:0000313" key="2">
    <source>
        <dbReference type="EMBL" id="GEA50226.1"/>
    </source>
</evidence>
<organism evidence="2 3">
    <name type="scientific">Vibrio inusitatus NBRC 102082</name>
    <dbReference type="NCBI Taxonomy" id="1219070"/>
    <lineage>
        <taxon>Bacteria</taxon>
        <taxon>Pseudomonadati</taxon>
        <taxon>Pseudomonadota</taxon>
        <taxon>Gammaproteobacteria</taxon>
        <taxon>Vibrionales</taxon>
        <taxon>Vibrionaceae</taxon>
        <taxon>Vibrio</taxon>
    </lineage>
</organism>
<dbReference type="OrthoDB" id="7062064at2"/>
<feature type="chain" id="PRO_5021192108" evidence="1">
    <location>
        <begin position="18"/>
        <end position="379"/>
    </location>
</feature>